<sequence>MAKKVIPTDYPIYNREITIEYLGKFIKAKRTQSNLTSHQTALLCNVPVDVLTKLENNKGGVTLDSFLKVVNGLGIDIQLDGKNK</sequence>
<feature type="domain" description="HTH cro/C1-type" evidence="1">
    <location>
        <begin position="26"/>
        <end position="80"/>
    </location>
</feature>
<dbReference type="GO" id="GO:0003677">
    <property type="term" value="F:DNA binding"/>
    <property type="evidence" value="ECO:0007669"/>
    <property type="project" value="InterPro"/>
</dbReference>
<dbReference type="Pfam" id="PF01381">
    <property type="entry name" value="HTH_3"/>
    <property type="match status" value="1"/>
</dbReference>
<dbReference type="Proteomes" id="UP000238649">
    <property type="component" value="Unassembled WGS sequence"/>
</dbReference>
<protein>
    <submittedName>
        <fullName evidence="2">Transcriptional regulator</fullName>
    </submittedName>
</protein>
<dbReference type="PROSITE" id="PS50943">
    <property type="entry name" value="HTH_CROC1"/>
    <property type="match status" value="1"/>
</dbReference>
<comment type="caution">
    <text evidence="2">The sequence shown here is derived from an EMBL/GenBank/DDBJ whole genome shotgun (WGS) entry which is preliminary data.</text>
</comment>
<accession>A0A2S9SLS6</accession>
<evidence type="ECO:0000259" key="1">
    <source>
        <dbReference type="PROSITE" id="PS50943"/>
    </source>
</evidence>
<dbReference type="EMBL" id="NXGH01000042">
    <property type="protein sequence ID" value="PRM87513.1"/>
    <property type="molecule type" value="Genomic_DNA"/>
</dbReference>
<dbReference type="OrthoDB" id="9810578at2"/>
<dbReference type="InterPro" id="IPR010982">
    <property type="entry name" value="Lambda_DNA-bd_dom_sf"/>
</dbReference>
<organism evidence="2 3">
    <name type="scientific">Aliarcobacter cryaerophilus</name>
    <dbReference type="NCBI Taxonomy" id="28198"/>
    <lineage>
        <taxon>Bacteria</taxon>
        <taxon>Pseudomonadati</taxon>
        <taxon>Campylobacterota</taxon>
        <taxon>Epsilonproteobacteria</taxon>
        <taxon>Campylobacterales</taxon>
        <taxon>Arcobacteraceae</taxon>
        <taxon>Aliarcobacter</taxon>
    </lineage>
</organism>
<dbReference type="CDD" id="cd00093">
    <property type="entry name" value="HTH_XRE"/>
    <property type="match status" value="1"/>
</dbReference>
<dbReference type="Gene3D" id="1.10.260.40">
    <property type="entry name" value="lambda repressor-like DNA-binding domains"/>
    <property type="match status" value="1"/>
</dbReference>
<reference evidence="2 3" key="1">
    <citation type="submission" date="2017-09" db="EMBL/GenBank/DDBJ databases">
        <title>Reassesment of A. cryaerophilus.</title>
        <authorList>
            <person name="Perez-Cataluna A."/>
            <person name="Collado L."/>
            <person name="Salgado O."/>
            <person name="Lefinanco V."/>
            <person name="Figueras M.J."/>
        </authorList>
    </citation>
    <scope>NUCLEOTIDE SEQUENCE [LARGE SCALE GENOMIC DNA]</scope>
    <source>
        <strain evidence="2 3">LMG 9871</strain>
    </source>
</reference>
<gene>
    <name evidence="2" type="ORF">CJ671_09975</name>
</gene>
<evidence type="ECO:0000313" key="2">
    <source>
        <dbReference type="EMBL" id="PRM87513.1"/>
    </source>
</evidence>
<dbReference type="RefSeq" id="WP_105912556.1">
    <property type="nucleotide sequence ID" value="NZ_NXGH01000042.1"/>
</dbReference>
<evidence type="ECO:0000313" key="3">
    <source>
        <dbReference type="Proteomes" id="UP000238649"/>
    </source>
</evidence>
<name>A0A2S9SLS6_9BACT</name>
<dbReference type="SUPFAM" id="SSF47413">
    <property type="entry name" value="lambda repressor-like DNA-binding domains"/>
    <property type="match status" value="1"/>
</dbReference>
<dbReference type="InterPro" id="IPR001387">
    <property type="entry name" value="Cro/C1-type_HTH"/>
</dbReference>
<dbReference type="AlphaFoldDB" id="A0A2S9SLS6"/>
<proteinExistence type="predicted"/>